<dbReference type="EMBL" id="JAPHNL010000320">
    <property type="protein sequence ID" value="MCX3063705.1"/>
    <property type="molecule type" value="Genomic_DNA"/>
</dbReference>
<dbReference type="Proteomes" id="UP001163064">
    <property type="component" value="Unassembled WGS sequence"/>
</dbReference>
<dbReference type="Gene3D" id="3.40.50.2300">
    <property type="match status" value="1"/>
</dbReference>
<gene>
    <name evidence="1" type="ORF">OFY01_28890</name>
</gene>
<keyword evidence="2" id="KW-1185">Reference proteome</keyword>
<name>A0ABT3U3T3_9ACTN</name>
<sequence>MTRPSVAVVAPLSGPRTAWGAALLDQLEMIRAARPDAAEWHVHNETPEAARTVADGGYAAVVGHADAEGARRALPVYRAAGLPCLLPFVRAGAPALSWAPDDDALARVIVEGALALGVRELAVAQDEEPAWAALGLAVAEEAGKAGLTPGPGGVLAVLAPQDRFARLARGTGPVLTPTDCGLASFAQLCHAASDRDVWAVHPRMCTVHRARAAVTALAQALAEAPALRGTALTDAVRACSGALLTAEGTPLGDGWLISRLPWACPARSPL</sequence>
<comment type="caution">
    <text evidence="1">The sequence shown here is derived from an EMBL/GenBank/DDBJ whole genome shotgun (WGS) entry which is preliminary data.</text>
</comment>
<protein>
    <submittedName>
        <fullName evidence="1">Uncharacterized protein</fullName>
    </submittedName>
</protein>
<reference evidence="1" key="1">
    <citation type="submission" date="2022-10" db="EMBL/GenBank/DDBJ databases">
        <title>Streptomyces beihaiensis sp. nov., a chitin degrading actinobacterium, isolated from shrimp pond soil.</title>
        <authorList>
            <person name="Xie J."/>
            <person name="Shen N."/>
        </authorList>
    </citation>
    <scope>NUCLEOTIDE SEQUENCE</scope>
    <source>
        <strain evidence="1">GXMU-J5</strain>
    </source>
</reference>
<proteinExistence type="predicted"/>
<dbReference type="InterPro" id="IPR028082">
    <property type="entry name" value="Peripla_BP_I"/>
</dbReference>
<evidence type="ECO:0000313" key="2">
    <source>
        <dbReference type="Proteomes" id="UP001163064"/>
    </source>
</evidence>
<dbReference type="SUPFAM" id="SSF53822">
    <property type="entry name" value="Periplasmic binding protein-like I"/>
    <property type="match status" value="1"/>
</dbReference>
<accession>A0ABT3U3T3</accession>
<evidence type="ECO:0000313" key="1">
    <source>
        <dbReference type="EMBL" id="MCX3063705.1"/>
    </source>
</evidence>
<dbReference type="RefSeq" id="WP_266604864.1">
    <property type="nucleotide sequence ID" value="NZ_JAPHNL010000320.1"/>
</dbReference>
<organism evidence="1 2">
    <name type="scientific">Streptomyces beihaiensis</name>
    <dbReference type="NCBI Taxonomy" id="2984495"/>
    <lineage>
        <taxon>Bacteria</taxon>
        <taxon>Bacillati</taxon>
        <taxon>Actinomycetota</taxon>
        <taxon>Actinomycetes</taxon>
        <taxon>Kitasatosporales</taxon>
        <taxon>Streptomycetaceae</taxon>
        <taxon>Streptomyces</taxon>
    </lineage>
</organism>